<proteinExistence type="predicted"/>
<dbReference type="Gene3D" id="3.40.250.10">
    <property type="entry name" value="Rhodanese-like domain"/>
    <property type="match status" value="1"/>
</dbReference>
<dbReference type="Pfam" id="PF00581">
    <property type="entry name" value="Rhodanese"/>
    <property type="match status" value="1"/>
</dbReference>
<keyword evidence="3" id="KW-1185">Reference proteome</keyword>
<dbReference type="EMBL" id="QFFG01000002">
    <property type="protein sequence ID" value="PWG06101.1"/>
    <property type="molecule type" value="Genomic_DNA"/>
</dbReference>
<comment type="caution">
    <text evidence="2">The sequence shown here is derived from an EMBL/GenBank/DDBJ whole genome shotgun (WGS) entry which is preliminary data.</text>
</comment>
<dbReference type="AlphaFoldDB" id="A0A2U2JCV3"/>
<feature type="domain" description="Rhodanese" evidence="1">
    <location>
        <begin position="36"/>
        <end position="121"/>
    </location>
</feature>
<evidence type="ECO:0000313" key="3">
    <source>
        <dbReference type="Proteomes" id="UP000245670"/>
    </source>
</evidence>
<dbReference type="PANTHER" id="PTHR43031">
    <property type="entry name" value="FAD-DEPENDENT OXIDOREDUCTASE"/>
    <property type="match status" value="1"/>
</dbReference>
<dbReference type="CDD" id="cd00158">
    <property type="entry name" value="RHOD"/>
    <property type="match status" value="1"/>
</dbReference>
<dbReference type="InterPro" id="IPR036873">
    <property type="entry name" value="Rhodanese-like_dom_sf"/>
</dbReference>
<protein>
    <submittedName>
        <fullName evidence="2">Rhodanese-like domain-containing protein</fullName>
    </submittedName>
</protein>
<dbReference type="InterPro" id="IPR001763">
    <property type="entry name" value="Rhodanese-like_dom"/>
</dbReference>
<gene>
    <name evidence="2" type="ORF">DIS07_06625</name>
</gene>
<dbReference type="PANTHER" id="PTHR43031:SF1">
    <property type="entry name" value="PYRIDINE NUCLEOTIDE-DISULPHIDE OXIDOREDUCTASE"/>
    <property type="match status" value="1"/>
</dbReference>
<evidence type="ECO:0000313" key="2">
    <source>
        <dbReference type="EMBL" id="PWG06101.1"/>
    </source>
</evidence>
<accession>A0A2U2JCV3</accession>
<evidence type="ECO:0000259" key="1">
    <source>
        <dbReference type="PROSITE" id="PS50206"/>
    </source>
</evidence>
<organism evidence="2 3">
    <name type="scientific">Polaribacter aquimarinus</name>
    <dbReference type="NCBI Taxonomy" id="2100726"/>
    <lineage>
        <taxon>Bacteria</taxon>
        <taxon>Pseudomonadati</taxon>
        <taxon>Bacteroidota</taxon>
        <taxon>Flavobacteriia</taxon>
        <taxon>Flavobacteriales</taxon>
        <taxon>Flavobacteriaceae</taxon>
    </lineage>
</organism>
<dbReference type="Proteomes" id="UP000245670">
    <property type="component" value="Unassembled WGS sequence"/>
</dbReference>
<dbReference type="OrthoDB" id="9808735at2"/>
<dbReference type="SMART" id="SM00450">
    <property type="entry name" value="RHOD"/>
    <property type="match status" value="1"/>
</dbReference>
<dbReference type="RefSeq" id="WP_109404432.1">
    <property type="nucleotide sequence ID" value="NZ_QFFG01000002.1"/>
</dbReference>
<sequence length="121" mass="13757">MKNWICLFFLSLLFINCGQKQETKTITTIELKELLAKEKIQLVDVRTSKEIAQGSIKSALFVNYFNADFSTKAANQLNKEKPVYLFCRTGNRSGKAAKILQKQGFNVVNVIGGYTKWKTEN</sequence>
<dbReference type="PROSITE" id="PS50206">
    <property type="entry name" value="RHODANESE_3"/>
    <property type="match status" value="1"/>
</dbReference>
<reference evidence="2 3" key="1">
    <citation type="submission" date="2018-05" db="EMBL/GenBank/DDBJ databases">
        <title>Polaribacter aquimarinus sp. nov., isolated from sediment in a sediment of sea.</title>
        <authorList>
            <person name="Lu D."/>
        </authorList>
    </citation>
    <scope>NUCLEOTIDE SEQUENCE [LARGE SCALE GENOMIC DNA]</scope>
    <source>
        <strain evidence="2 3">ZY113</strain>
    </source>
</reference>
<dbReference type="SUPFAM" id="SSF52821">
    <property type="entry name" value="Rhodanese/Cell cycle control phosphatase"/>
    <property type="match status" value="1"/>
</dbReference>
<dbReference type="InterPro" id="IPR050229">
    <property type="entry name" value="GlpE_sulfurtransferase"/>
</dbReference>
<name>A0A2U2JCV3_9FLAO</name>